<dbReference type="GO" id="GO:0045892">
    <property type="term" value="P:negative regulation of DNA-templated transcription"/>
    <property type="evidence" value="ECO:0007669"/>
    <property type="project" value="TreeGrafter"/>
</dbReference>
<dbReference type="Gene3D" id="3.40.1410.10">
    <property type="entry name" value="Chorismate lyase-like"/>
    <property type="match status" value="1"/>
</dbReference>
<dbReference type="InterPro" id="IPR036388">
    <property type="entry name" value="WH-like_DNA-bd_sf"/>
</dbReference>
<evidence type="ECO:0000256" key="3">
    <source>
        <dbReference type="ARBA" id="ARBA00023163"/>
    </source>
</evidence>
<dbReference type="Pfam" id="PF00392">
    <property type="entry name" value="GntR"/>
    <property type="match status" value="1"/>
</dbReference>
<evidence type="ECO:0000259" key="4">
    <source>
        <dbReference type="PROSITE" id="PS50949"/>
    </source>
</evidence>
<keyword evidence="3" id="KW-0804">Transcription</keyword>
<protein>
    <submittedName>
        <fullName evidence="5">GntR family transcriptional regulator</fullName>
    </submittedName>
</protein>
<organism evidence="5">
    <name type="scientific">Jonesiaceae bacterium BS-20</name>
    <dbReference type="NCBI Taxonomy" id="3120821"/>
    <lineage>
        <taxon>Bacteria</taxon>
        <taxon>Bacillati</taxon>
        <taxon>Actinomycetota</taxon>
        <taxon>Actinomycetes</taxon>
        <taxon>Micrococcales</taxon>
        <taxon>Jonesiaceae</taxon>
    </lineage>
</organism>
<dbReference type="SUPFAM" id="SSF46785">
    <property type="entry name" value="Winged helix' DNA-binding domain"/>
    <property type="match status" value="1"/>
</dbReference>
<dbReference type="AlphaFoldDB" id="A0AAU7DUT7"/>
<keyword evidence="1" id="KW-0805">Transcription regulation</keyword>
<dbReference type="CDD" id="cd07377">
    <property type="entry name" value="WHTH_GntR"/>
    <property type="match status" value="1"/>
</dbReference>
<dbReference type="SMART" id="SM00345">
    <property type="entry name" value="HTH_GNTR"/>
    <property type="match status" value="1"/>
</dbReference>
<evidence type="ECO:0000256" key="1">
    <source>
        <dbReference type="ARBA" id="ARBA00023015"/>
    </source>
</evidence>
<dbReference type="InterPro" id="IPR036390">
    <property type="entry name" value="WH_DNA-bd_sf"/>
</dbReference>
<evidence type="ECO:0000256" key="2">
    <source>
        <dbReference type="ARBA" id="ARBA00023125"/>
    </source>
</evidence>
<dbReference type="PANTHER" id="PTHR44846:SF17">
    <property type="entry name" value="GNTR-FAMILY TRANSCRIPTIONAL REGULATOR"/>
    <property type="match status" value="1"/>
</dbReference>
<dbReference type="Pfam" id="PF07702">
    <property type="entry name" value="UTRA"/>
    <property type="match status" value="1"/>
</dbReference>
<dbReference type="Gene3D" id="1.10.10.10">
    <property type="entry name" value="Winged helix-like DNA-binding domain superfamily/Winged helix DNA-binding domain"/>
    <property type="match status" value="1"/>
</dbReference>
<dbReference type="InterPro" id="IPR011663">
    <property type="entry name" value="UTRA"/>
</dbReference>
<dbReference type="PRINTS" id="PR00035">
    <property type="entry name" value="HTHGNTR"/>
</dbReference>
<reference evidence="5" key="1">
    <citation type="submission" date="2024-02" db="EMBL/GenBank/DDBJ databases">
        <title>Tomenella chthoni gen. nov. sp. nov., a member of the family Jonesiaceae isolated from bat guano.</title>
        <authorList>
            <person name="Miller S.L."/>
            <person name="King J."/>
            <person name="Sankaranarayanan K."/>
            <person name="Lawson P.A."/>
        </authorList>
    </citation>
    <scope>NUCLEOTIDE SEQUENCE</scope>
    <source>
        <strain evidence="5">BS-20</strain>
    </source>
</reference>
<dbReference type="GO" id="GO:0003700">
    <property type="term" value="F:DNA-binding transcription factor activity"/>
    <property type="evidence" value="ECO:0007669"/>
    <property type="project" value="InterPro"/>
</dbReference>
<accession>A0AAU7DUT7</accession>
<name>A0AAU7DUT7_9MICO</name>
<keyword evidence="2" id="KW-0238">DNA-binding</keyword>
<dbReference type="InterPro" id="IPR028978">
    <property type="entry name" value="Chorismate_lyase_/UTRA_dom_sf"/>
</dbReference>
<dbReference type="SUPFAM" id="SSF64288">
    <property type="entry name" value="Chorismate lyase-like"/>
    <property type="match status" value="1"/>
</dbReference>
<evidence type="ECO:0000313" key="5">
    <source>
        <dbReference type="EMBL" id="XBH20988.1"/>
    </source>
</evidence>
<dbReference type="PANTHER" id="PTHR44846">
    <property type="entry name" value="MANNOSYL-D-GLYCERATE TRANSPORT/METABOLISM SYSTEM REPRESSOR MNGR-RELATED"/>
    <property type="match status" value="1"/>
</dbReference>
<dbReference type="InterPro" id="IPR000524">
    <property type="entry name" value="Tscrpt_reg_HTH_GntR"/>
</dbReference>
<dbReference type="SMART" id="SM00866">
    <property type="entry name" value="UTRA"/>
    <property type="match status" value="1"/>
</dbReference>
<dbReference type="GO" id="GO:0003677">
    <property type="term" value="F:DNA binding"/>
    <property type="evidence" value="ECO:0007669"/>
    <property type="project" value="UniProtKB-KW"/>
</dbReference>
<gene>
    <name evidence="5" type="ORF">V5R04_12290</name>
</gene>
<feature type="domain" description="HTH gntR-type" evidence="4">
    <location>
        <begin position="13"/>
        <end position="81"/>
    </location>
</feature>
<proteinExistence type="predicted"/>
<sequence>MDRAVTSQPGRPGLKRQEIAAQLRAAILAGDYDDGALLPGENELAQQFSVSRGTIRQALKGLAADQLIETQSGVGSFVTFDGQQLNNSGSWGTALAHSGVQLATRILRMEKVIDPELAASVGSASMEFLALDRVRHVVDGAAVSIERSCVPLTPQIATALTTGLIDDSLSATMAAAGLHPSKGEQWISVVPLNVQDAEIVGREQGEMFLHSIRIARDSDGNFVERVVSLLAPERFRLYMNFGA</sequence>
<dbReference type="EMBL" id="CP146203">
    <property type="protein sequence ID" value="XBH20988.1"/>
    <property type="molecule type" value="Genomic_DNA"/>
</dbReference>
<dbReference type="PROSITE" id="PS50949">
    <property type="entry name" value="HTH_GNTR"/>
    <property type="match status" value="1"/>
</dbReference>
<dbReference type="InterPro" id="IPR050679">
    <property type="entry name" value="Bact_HTH_transcr_reg"/>
</dbReference>